<keyword evidence="2" id="KW-1185">Reference proteome</keyword>
<dbReference type="Proteomes" id="UP000805704">
    <property type="component" value="Chromosome 20"/>
</dbReference>
<organism evidence="1 2">
    <name type="scientific">Nibea albiflora</name>
    <name type="common">Yellow drum</name>
    <name type="synonym">Corvina albiflora</name>
    <dbReference type="NCBI Taxonomy" id="240163"/>
    <lineage>
        <taxon>Eukaryota</taxon>
        <taxon>Metazoa</taxon>
        <taxon>Chordata</taxon>
        <taxon>Craniata</taxon>
        <taxon>Vertebrata</taxon>
        <taxon>Euteleostomi</taxon>
        <taxon>Actinopterygii</taxon>
        <taxon>Neopterygii</taxon>
        <taxon>Teleostei</taxon>
        <taxon>Neoteleostei</taxon>
        <taxon>Acanthomorphata</taxon>
        <taxon>Eupercaria</taxon>
        <taxon>Sciaenidae</taxon>
        <taxon>Nibea</taxon>
    </lineage>
</organism>
<protein>
    <submittedName>
        <fullName evidence="1">Sodium-and chloride-dependent GABA transporter 2</fullName>
    </submittedName>
</protein>
<evidence type="ECO:0000313" key="2">
    <source>
        <dbReference type="Proteomes" id="UP000805704"/>
    </source>
</evidence>
<sequence length="792" mass="88820">METRVKKREQWSRKIEYFLAAAGNVVGLGNVWRFPYLCYKNGGGVFLLPYCFFAVLCGVPLFMLETAIGQYGQEGAMTCWTKFCPLADGTGYSIMAIQLYSRLYTIVLAWAFLYLIYSFRDPLPWTTCNNHWNTERCVELTSANRTAIHSSNLTVNWTFGNLTKSSASEFWERGVLSMSQGIDEIGSVQWELVLCLLACWVACYFCVWKGVRSTGKVVYFTAVFPYVMLAILLVRGLMLPGAWQGVVYYLYPDPSRLADLQVWMEACTQVLFSYGVASGTVITLSSYNKVTNNCYRDSLWLCALNSGTSFVAGFAVFSALGYMAHEQGIPINMVVESGPGLAFIAFPQAVAMMPVPQLWAVCFFFMLILLGLDTVFAGLETITSSVIDLFPGQMRRPWRREIFLIIFSSAFFLIEIPLTSQGGVYLFQLFDHYAANGACIMFVSLVECVAIGWAFVVMDLLHSSGVSSTHYLQTYFSHSQGYFLSVSMATDLRNTFFLFFPIWFHVQQAEAIKLVWVAVVGDWVNLMLKWLLFGERPYWWVQETDYYGNSSQPMIEQFPMTCETGPGSPSGHAMGTAAVYYTMMSSLLSTVLKKDRHQIRRWVFVAAHFPHQVITGVAIGILVAESLSRTQQFYEAGLRSYLLTSLLLLSLALLLYLCLQLVGIDVLWSVEKARCWCRRAEWVSVDTSPLASLFRNTGTLLGLGLGLHYPLHAHTNRAVFARRSEGIYRLICLSATLVLLQLFDSAFRPPVNSGALFYLLSFCKSATVPLATVAVVPYCVTAALTYKGEALL</sequence>
<comment type="caution">
    <text evidence="1">The sequence shown here is derived from an EMBL/GenBank/DDBJ whole genome shotgun (WGS) entry which is preliminary data.</text>
</comment>
<evidence type="ECO:0000313" key="1">
    <source>
        <dbReference type="EMBL" id="KAG8006744.1"/>
    </source>
</evidence>
<accession>A0ACB7EXN2</accession>
<gene>
    <name evidence="1" type="primary">SLC6A13.4</name>
    <name evidence="1" type="ORF">GBF38_022742</name>
</gene>
<reference evidence="1" key="1">
    <citation type="submission" date="2020-04" db="EMBL/GenBank/DDBJ databases">
        <title>A chromosome-scale assembly and high-density genetic map of the yellow drum (Nibea albiflora) genome.</title>
        <authorList>
            <person name="Xu D."/>
            <person name="Zhang W."/>
            <person name="Chen R."/>
            <person name="Tan P."/>
            <person name="Wang L."/>
            <person name="Song H."/>
            <person name="Tian L."/>
            <person name="Zhu Q."/>
            <person name="Wang B."/>
        </authorList>
    </citation>
    <scope>NUCLEOTIDE SEQUENCE</scope>
    <source>
        <strain evidence="1">ZJHYS-2018</strain>
    </source>
</reference>
<proteinExistence type="predicted"/>
<dbReference type="EMBL" id="CM024808">
    <property type="protein sequence ID" value="KAG8006744.1"/>
    <property type="molecule type" value="Genomic_DNA"/>
</dbReference>
<name>A0ACB7EXN2_NIBAL</name>